<keyword evidence="8" id="KW-1185">Reference proteome</keyword>
<evidence type="ECO:0000256" key="1">
    <source>
        <dbReference type="ARBA" id="ARBA00010641"/>
    </source>
</evidence>
<feature type="domain" description="RNA polymerase sigma-70 region 2" evidence="6">
    <location>
        <begin position="83"/>
        <end position="147"/>
    </location>
</feature>
<dbReference type="InterPro" id="IPR014284">
    <property type="entry name" value="RNA_pol_sigma-70_dom"/>
</dbReference>
<evidence type="ECO:0000256" key="4">
    <source>
        <dbReference type="ARBA" id="ARBA00023125"/>
    </source>
</evidence>
<dbReference type="Gene3D" id="1.10.1740.10">
    <property type="match status" value="1"/>
</dbReference>
<dbReference type="GO" id="GO:0003677">
    <property type="term" value="F:DNA binding"/>
    <property type="evidence" value="ECO:0007669"/>
    <property type="project" value="UniProtKB-KW"/>
</dbReference>
<dbReference type="PANTHER" id="PTHR43133:SF8">
    <property type="entry name" value="RNA POLYMERASE SIGMA FACTOR HI_1459-RELATED"/>
    <property type="match status" value="1"/>
</dbReference>
<dbReference type="InterPro" id="IPR013324">
    <property type="entry name" value="RNA_pol_sigma_r3/r4-like"/>
</dbReference>
<dbReference type="Gene3D" id="1.10.10.10">
    <property type="entry name" value="Winged helix-like DNA-binding domain superfamily/Winged helix DNA-binding domain"/>
    <property type="match status" value="1"/>
</dbReference>
<dbReference type="GO" id="GO:0016987">
    <property type="term" value="F:sigma factor activity"/>
    <property type="evidence" value="ECO:0007669"/>
    <property type="project" value="UniProtKB-KW"/>
</dbReference>
<keyword evidence="3" id="KW-0731">Sigma factor</keyword>
<name>A0A017T2S4_9BACT</name>
<evidence type="ECO:0000256" key="3">
    <source>
        <dbReference type="ARBA" id="ARBA00023082"/>
    </source>
</evidence>
<dbReference type="Proteomes" id="UP000019678">
    <property type="component" value="Unassembled WGS sequence"/>
</dbReference>
<dbReference type="STRING" id="1192034.CAP_5638"/>
<gene>
    <name evidence="7" type="ORF">CAP_5638</name>
</gene>
<dbReference type="RefSeq" id="WP_275936538.1">
    <property type="nucleotide sequence ID" value="NZ_ASRX01000048.1"/>
</dbReference>
<dbReference type="Pfam" id="PF04542">
    <property type="entry name" value="Sigma70_r2"/>
    <property type="match status" value="1"/>
</dbReference>
<dbReference type="eggNOG" id="COG1595">
    <property type="taxonomic scope" value="Bacteria"/>
</dbReference>
<dbReference type="SUPFAM" id="SSF88659">
    <property type="entry name" value="Sigma3 and sigma4 domains of RNA polymerase sigma factors"/>
    <property type="match status" value="1"/>
</dbReference>
<dbReference type="GO" id="GO:0006352">
    <property type="term" value="P:DNA-templated transcription initiation"/>
    <property type="evidence" value="ECO:0007669"/>
    <property type="project" value="InterPro"/>
</dbReference>
<dbReference type="InterPro" id="IPR039425">
    <property type="entry name" value="RNA_pol_sigma-70-like"/>
</dbReference>
<dbReference type="InterPro" id="IPR013325">
    <property type="entry name" value="RNA_pol_sigma_r2"/>
</dbReference>
<organism evidence="7 8">
    <name type="scientific">Chondromyces apiculatus DSM 436</name>
    <dbReference type="NCBI Taxonomy" id="1192034"/>
    <lineage>
        <taxon>Bacteria</taxon>
        <taxon>Pseudomonadati</taxon>
        <taxon>Myxococcota</taxon>
        <taxon>Polyangia</taxon>
        <taxon>Polyangiales</taxon>
        <taxon>Polyangiaceae</taxon>
        <taxon>Chondromyces</taxon>
    </lineage>
</organism>
<dbReference type="AlphaFoldDB" id="A0A017T2S4"/>
<evidence type="ECO:0000313" key="7">
    <source>
        <dbReference type="EMBL" id="EYF03307.1"/>
    </source>
</evidence>
<evidence type="ECO:0000313" key="8">
    <source>
        <dbReference type="Proteomes" id="UP000019678"/>
    </source>
</evidence>
<sequence length="258" mass="28266">MPLWPELPVRRRVLVPLGGVLRRMRQVAPRRGAVRLRGEAPWFVGEVRSRAMGECCENKGAGAVEDTEEVARGLTPEGLKLLVENHARFLAFLERRVGSREVAEEILQEAFVRGIDRGGSLRAGESATAWFYRLLRNALVDHFRRRGAERRALDALAEEPEPVEAAPDAELLGTVCACVGSLVGTLKESYAEALRRVDLEGASVQSYASEAGITPNNAGVRLHRAREALRKQVMQSCGTCATHGCLDCHCDRSRPGGC</sequence>
<accession>A0A017T2S4</accession>
<keyword evidence="5" id="KW-0804">Transcription</keyword>
<evidence type="ECO:0000256" key="5">
    <source>
        <dbReference type="ARBA" id="ARBA00023163"/>
    </source>
</evidence>
<dbReference type="InterPro" id="IPR007627">
    <property type="entry name" value="RNA_pol_sigma70_r2"/>
</dbReference>
<dbReference type="EMBL" id="ASRX01000048">
    <property type="protein sequence ID" value="EYF03307.1"/>
    <property type="molecule type" value="Genomic_DNA"/>
</dbReference>
<dbReference type="InterPro" id="IPR036388">
    <property type="entry name" value="WH-like_DNA-bd_sf"/>
</dbReference>
<reference evidence="7 8" key="1">
    <citation type="submission" date="2013-05" db="EMBL/GenBank/DDBJ databases">
        <title>Genome assembly of Chondromyces apiculatus DSM 436.</title>
        <authorList>
            <person name="Sharma G."/>
            <person name="Khatri I."/>
            <person name="Kaur C."/>
            <person name="Mayilraj S."/>
            <person name="Subramanian S."/>
        </authorList>
    </citation>
    <scope>NUCLEOTIDE SEQUENCE [LARGE SCALE GENOMIC DNA]</scope>
    <source>
        <strain evidence="7 8">DSM 436</strain>
    </source>
</reference>
<comment type="caution">
    <text evidence="7">The sequence shown here is derived from an EMBL/GenBank/DDBJ whole genome shotgun (WGS) entry which is preliminary data.</text>
</comment>
<dbReference type="SUPFAM" id="SSF88946">
    <property type="entry name" value="Sigma2 domain of RNA polymerase sigma factors"/>
    <property type="match status" value="1"/>
</dbReference>
<keyword evidence="2" id="KW-0805">Transcription regulation</keyword>
<evidence type="ECO:0000256" key="2">
    <source>
        <dbReference type="ARBA" id="ARBA00023015"/>
    </source>
</evidence>
<dbReference type="PANTHER" id="PTHR43133">
    <property type="entry name" value="RNA POLYMERASE ECF-TYPE SIGMA FACTO"/>
    <property type="match status" value="1"/>
</dbReference>
<proteinExistence type="inferred from homology"/>
<protein>
    <submittedName>
        <fullName evidence="7">Putative RNA polymerase sigma factor</fullName>
    </submittedName>
</protein>
<keyword evidence="4" id="KW-0238">DNA-binding</keyword>
<dbReference type="NCBIfam" id="TIGR02937">
    <property type="entry name" value="sigma70-ECF"/>
    <property type="match status" value="1"/>
</dbReference>
<comment type="similarity">
    <text evidence="1">Belongs to the sigma-70 factor family. ECF subfamily.</text>
</comment>
<evidence type="ECO:0000259" key="6">
    <source>
        <dbReference type="Pfam" id="PF04542"/>
    </source>
</evidence>